<sequence>MRNNMKKKQSGQTLLEALIALATAVVIISAMTVVVLSSLNNAQFSKNQNQATLYAQQGIEFLKNLSQSNWTTFNTYNGSYCMSSDNSLPQKTGQSCVPSPNVGIFLREVTINQSSSSCNPSTTLVTVSVGWSDNKCTSATDVYCHKVKLVSCIYNSTTVPTP</sequence>
<evidence type="ECO:0000256" key="1">
    <source>
        <dbReference type="SAM" id="Phobius"/>
    </source>
</evidence>
<proteinExistence type="predicted"/>
<keyword evidence="1" id="KW-0812">Transmembrane</keyword>
<dbReference type="Proteomes" id="UP000176803">
    <property type="component" value="Unassembled WGS sequence"/>
</dbReference>
<evidence type="ECO:0008006" key="4">
    <source>
        <dbReference type="Google" id="ProtNLM"/>
    </source>
</evidence>
<keyword evidence="1" id="KW-0472">Membrane</keyword>
<reference evidence="2 3" key="1">
    <citation type="journal article" date="2016" name="Nat. Commun.">
        <title>Thousands of microbial genomes shed light on interconnected biogeochemical processes in an aquifer system.</title>
        <authorList>
            <person name="Anantharaman K."/>
            <person name="Brown C.T."/>
            <person name="Hug L.A."/>
            <person name="Sharon I."/>
            <person name="Castelle C.J."/>
            <person name="Probst A.J."/>
            <person name="Thomas B.C."/>
            <person name="Singh A."/>
            <person name="Wilkins M.J."/>
            <person name="Karaoz U."/>
            <person name="Brodie E.L."/>
            <person name="Williams K.H."/>
            <person name="Hubbard S.S."/>
            <person name="Banfield J.F."/>
        </authorList>
    </citation>
    <scope>NUCLEOTIDE SEQUENCE [LARGE SCALE GENOMIC DNA]</scope>
</reference>
<name>A0A1F7I0H8_9BACT</name>
<dbReference type="AlphaFoldDB" id="A0A1F7I0H8"/>
<evidence type="ECO:0000313" key="2">
    <source>
        <dbReference type="EMBL" id="OGK36857.1"/>
    </source>
</evidence>
<feature type="transmembrane region" description="Helical" evidence="1">
    <location>
        <begin position="12"/>
        <end position="39"/>
    </location>
</feature>
<accession>A0A1F7I0H8</accession>
<gene>
    <name evidence="2" type="ORF">A3F03_00720</name>
</gene>
<protein>
    <recommendedName>
        <fullName evidence="4">Type 4 secretion system PilS N-terminal domain-containing protein</fullName>
    </recommendedName>
</protein>
<dbReference type="EMBL" id="MGAC01000051">
    <property type="protein sequence ID" value="OGK36857.1"/>
    <property type="molecule type" value="Genomic_DNA"/>
</dbReference>
<keyword evidence="1" id="KW-1133">Transmembrane helix</keyword>
<organism evidence="2 3">
    <name type="scientific">Candidatus Roizmanbacteria bacterium RIFCSPHIGHO2_12_FULL_41_11</name>
    <dbReference type="NCBI Taxonomy" id="1802052"/>
    <lineage>
        <taxon>Bacteria</taxon>
        <taxon>Candidatus Roizmaniibacteriota</taxon>
    </lineage>
</organism>
<evidence type="ECO:0000313" key="3">
    <source>
        <dbReference type="Proteomes" id="UP000176803"/>
    </source>
</evidence>
<comment type="caution">
    <text evidence="2">The sequence shown here is derived from an EMBL/GenBank/DDBJ whole genome shotgun (WGS) entry which is preliminary data.</text>
</comment>